<dbReference type="EMBL" id="AUZX01014397">
    <property type="protein sequence ID" value="EQD32426.1"/>
    <property type="molecule type" value="Genomic_DNA"/>
</dbReference>
<organism evidence="2">
    <name type="scientific">mine drainage metagenome</name>
    <dbReference type="NCBI Taxonomy" id="410659"/>
    <lineage>
        <taxon>unclassified sequences</taxon>
        <taxon>metagenomes</taxon>
        <taxon>ecological metagenomes</taxon>
    </lineage>
</organism>
<reference evidence="2" key="1">
    <citation type="submission" date="2013-08" db="EMBL/GenBank/DDBJ databases">
        <authorList>
            <person name="Mendez C."/>
            <person name="Richter M."/>
            <person name="Ferrer M."/>
            <person name="Sanchez J."/>
        </authorList>
    </citation>
    <scope>NUCLEOTIDE SEQUENCE</scope>
</reference>
<reference evidence="2" key="2">
    <citation type="journal article" date="2014" name="ISME J.">
        <title>Microbial stratification in low pH oxic and suboxic macroscopic growths along an acid mine drainage.</title>
        <authorList>
            <person name="Mendez-Garcia C."/>
            <person name="Mesa V."/>
            <person name="Sprenger R.R."/>
            <person name="Richter M."/>
            <person name="Diez M.S."/>
            <person name="Solano J."/>
            <person name="Bargiela R."/>
            <person name="Golyshina O.V."/>
            <person name="Manteca A."/>
            <person name="Ramos J.L."/>
            <person name="Gallego J.R."/>
            <person name="Llorente I."/>
            <person name="Martins Dos Santos V.A."/>
            <person name="Jensen O.N."/>
            <person name="Pelaez A.I."/>
            <person name="Sanchez J."/>
            <person name="Ferrer M."/>
        </authorList>
    </citation>
    <scope>NUCLEOTIDE SEQUENCE</scope>
</reference>
<feature type="non-terminal residue" evidence="2">
    <location>
        <position position="1"/>
    </location>
</feature>
<feature type="non-terminal residue" evidence="2">
    <location>
        <position position="162"/>
    </location>
</feature>
<dbReference type="GO" id="GO:0046872">
    <property type="term" value="F:metal ion binding"/>
    <property type="evidence" value="ECO:0007669"/>
    <property type="project" value="InterPro"/>
</dbReference>
<dbReference type="PANTHER" id="PTHR43690:SF17">
    <property type="entry name" value="PROTEIN YHJJ"/>
    <property type="match status" value="1"/>
</dbReference>
<dbReference type="Pfam" id="PF05193">
    <property type="entry name" value="Peptidase_M16_C"/>
    <property type="match status" value="1"/>
</dbReference>
<accession>T0YB27</accession>
<proteinExistence type="predicted"/>
<dbReference type="InterPro" id="IPR050626">
    <property type="entry name" value="Peptidase_M16"/>
</dbReference>
<sequence length="162" mass="18605">KIDLPVSIEADRMTHLLLKSSQVERERRIVLEERRNDYDDPTQKLVEKVYATAFTVHPYHNPVIGWEKDIQHTSRKDILGYYRAHYMPNNATIVAVGPLDDAAVLKTVTAAFGAIPRGHLLPSRIPHEPVQHHLRMTVVRKPAMLPITMMAFHAPNFKSRDR</sequence>
<gene>
    <name evidence="2" type="ORF">B1A_19514</name>
</gene>
<evidence type="ECO:0000259" key="1">
    <source>
        <dbReference type="Pfam" id="PF05193"/>
    </source>
</evidence>
<feature type="domain" description="Peptidase M16 C-terminal" evidence="1">
    <location>
        <begin position="74"/>
        <end position="159"/>
    </location>
</feature>
<evidence type="ECO:0000313" key="2">
    <source>
        <dbReference type="EMBL" id="EQD32426.1"/>
    </source>
</evidence>
<dbReference type="AlphaFoldDB" id="T0YB27"/>
<dbReference type="SUPFAM" id="SSF63411">
    <property type="entry name" value="LuxS/MPP-like metallohydrolase"/>
    <property type="match status" value="1"/>
</dbReference>
<name>T0YB27_9ZZZZ</name>
<dbReference type="PANTHER" id="PTHR43690">
    <property type="entry name" value="NARDILYSIN"/>
    <property type="match status" value="1"/>
</dbReference>
<dbReference type="Gene3D" id="3.30.830.10">
    <property type="entry name" value="Metalloenzyme, LuxS/M16 peptidase-like"/>
    <property type="match status" value="1"/>
</dbReference>
<dbReference type="InterPro" id="IPR007863">
    <property type="entry name" value="Peptidase_M16_C"/>
</dbReference>
<dbReference type="InterPro" id="IPR011249">
    <property type="entry name" value="Metalloenz_LuxS/M16"/>
</dbReference>
<protein>
    <submittedName>
        <fullName evidence="2">Peptidase M16 domain protein</fullName>
    </submittedName>
</protein>
<comment type="caution">
    <text evidence="2">The sequence shown here is derived from an EMBL/GenBank/DDBJ whole genome shotgun (WGS) entry which is preliminary data.</text>
</comment>